<gene>
    <name evidence="2" type="ORF">GUJ93_ZPchr0001g31470</name>
</gene>
<evidence type="ECO:0000256" key="1">
    <source>
        <dbReference type="SAM" id="MobiDB-lite"/>
    </source>
</evidence>
<accession>A0A8J5RV23</accession>
<reference evidence="2" key="1">
    <citation type="journal article" date="2021" name="bioRxiv">
        <title>Whole Genome Assembly and Annotation of Northern Wild Rice, Zizania palustris L., Supports a Whole Genome Duplication in the Zizania Genus.</title>
        <authorList>
            <person name="Haas M."/>
            <person name="Kono T."/>
            <person name="Macchietto M."/>
            <person name="Millas R."/>
            <person name="McGilp L."/>
            <person name="Shao M."/>
            <person name="Duquette J."/>
            <person name="Hirsch C.N."/>
            <person name="Kimball J."/>
        </authorList>
    </citation>
    <scope>NUCLEOTIDE SEQUENCE</scope>
    <source>
        <tissue evidence="2">Fresh leaf tissue</tissue>
    </source>
</reference>
<reference evidence="2" key="2">
    <citation type="submission" date="2021-02" db="EMBL/GenBank/DDBJ databases">
        <authorList>
            <person name="Kimball J.A."/>
            <person name="Haas M.W."/>
            <person name="Macchietto M."/>
            <person name="Kono T."/>
            <person name="Duquette J."/>
            <person name="Shao M."/>
        </authorList>
    </citation>
    <scope>NUCLEOTIDE SEQUENCE</scope>
    <source>
        <tissue evidence="2">Fresh leaf tissue</tissue>
    </source>
</reference>
<evidence type="ECO:0000313" key="2">
    <source>
        <dbReference type="EMBL" id="KAG8054014.1"/>
    </source>
</evidence>
<comment type="caution">
    <text evidence="2">The sequence shown here is derived from an EMBL/GenBank/DDBJ whole genome shotgun (WGS) entry which is preliminary data.</text>
</comment>
<feature type="region of interest" description="Disordered" evidence="1">
    <location>
        <begin position="1"/>
        <end position="26"/>
    </location>
</feature>
<feature type="compositionally biased region" description="Low complexity" evidence="1">
    <location>
        <begin position="1"/>
        <end position="24"/>
    </location>
</feature>
<protein>
    <submittedName>
        <fullName evidence="2">Uncharacterized protein</fullName>
    </submittedName>
</protein>
<keyword evidence="3" id="KW-1185">Reference proteome</keyword>
<proteinExistence type="predicted"/>
<name>A0A8J5RV23_ZIZPA</name>
<dbReference type="EMBL" id="JAAALK010000288">
    <property type="protein sequence ID" value="KAG8054014.1"/>
    <property type="molecule type" value="Genomic_DNA"/>
</dbReference>
<dbReference type="AlphaFoldDB" id="A0A8J5RV23"/>
<sequence>MTSSSKARTTTTSSPSRLNSGSSSDIPQHIILPMLAASELRGREMSSWQDQLEGGMRGAVCRYGGTCQFIFFSYWRFNCMEELIK</sequence>
<dbReference type="Proteomes" id="UP000729402">
    <property type="component" value="Unassembled WGS sequence"/>
</dbReference>
<evidence type="ECO:0000313" key="3">
    <source>
        <dbReference type="Proteomes" id="UP000729402"/>
    </source>
</evidence>
<organism evidence="2 3">
    <name type="scientific">Zizania palustris</name>
    <name type="common">Northern wild rice</name>
    <dbReference type="NCBI Taxonomy" id="103762"/>
    <lineage>
        <taxon>Eukaryota</taxon>
        <taxon>Viridiplantae</taxon>
        <taxon>Streptophyta</taxon>
        <taxon>Embryophyta</taxon>
        <taxon>Tracheophyta</taxon>
        <taxon>Spermatophyta</taxon>
        <taxon>Magnoliopsida</taxon>
        <taxon>Liliopsida</taxon>
        <taxon>Poales</taxon>
        <taxon>Poaceae</taxon>
        <taxon>BOP clade</taxon>
        <taxon>Oryzoideae</taxon>
        <taxon>Oryzeae</taxon>
        <taxon>Zizaniinae</taxon>
        <taxon>Zizania</taxon>
    </lineage>
</organism>